<accession>A0A4Y8CYV8</accession>
<organism evidence="2 3">
    <name type="scientific">Botryotinia calthae</name>
    <dbReference type="NCBI Taxonomy" id="38488"/>
    <lineage>
        <taxon>Eukaryota</taxon>
        <taxon>Fungi</taxon>
        <taxon>Dikarya</taxon>
        <taxon>Ascomycota</taxon>
        <taxon>Pezizomycotina</taxon>
        <taxon>Leotiomycetes</taxon>
        <taxon>Helotiales</taxon>
        <taxon>Sclerotiniaceae</taxon>
        <taxon>Botryotinia</taxon>
    </lineage>
</organism>
<dbReference type="Proteomes" id="UP000297299">
    <property type="component" value="Unassembled WGS sequence"/>
</dbReference>
<gene>
    <name evidence="2" type="ORF">BOTCAL_0223g00050</name>
</gene>
<name>A0A4Y8CYV8_9HELO</name>
<sequence length="204" mass="23367">MPNMIRKHAVIGLGIVSTVASTFILTRISIRKLYQRALERSQKRMKDNASSKHQTTEHRGSLGETKIGEPSGNHITELTIRRCTCLPVAYKIINRPEIRKIMSAFEKADAIDCKGSQRHIPRDKIIEAFSLGIDKLSLRTLMNGRAAESFRMQPRTVYIVERPTLAGLNYLLVGREEEERREDAAEGRIFRVKDRKENQLTHTR</sequence>
<proteinExistence type="predicted"/>
<evidence type="ECO:0000313" key="3">
    <source>
        <dbReference type="Proteomes" id="UP000297299"/>
    </source>
</evidence>
<dbReference type="OrthoDB" id="3557419at2759"/>
<keyword evidence="3" id="KW-1185">Reference proteome</keyword>
<evidence type="ECO:0000313" key="2">
    <source>
        <dbReference type="EMBL" id="TEY56944.1"/>
    </source>
</evidence>
<dbReference type="EMBL" id="PHWZ01000223">
    <property type="protein sequence ID" value="TEY56944.1"/>
    <property type="molecule type" value="Genomic_DNA"/>
</dbReference>
<feature type="region of interest" description="Disordered" evidence="1">
    <location>
        <begin position="41"/>
        <end position="70"/>
    </location>
</feature>
<evidence type="ECO:0000256" key="1">
    <source>
        <dbReference type="SAM" id="MobiDB-lite"/>
    </source>
</evidence>
<dbReference type="AlphaFoldDB" id="A0A4Y8CYV8"/>
<reference evidence="2 3" key="1">
    <citation type="submission" date="2017-11" db="EMBL/GenBank/DDBJ databases">
        <title>Comparative genomics of Botrytis spp.</title>
        <authorList>
            <person name="Valero-Jimenez C.A."/>
            <person name="Tapia P."/>
            <person name="Veloso J."/>
            <person name="Silva-Moreno E."/>
            <person name="Staats M."/>
            <person name="Valdes J.H."/>
            <person name="Van Kan J.A.L."/>
        </authorList>
    </citation>
    <scope>NUCLEOTIDE SEQUENCE [LARGE SCALE GENOMIC DNA]</scope>
    <source>
        <strain evidence="2 3">MUCL2830</strain>
    </source>
</reference>
<feature type="compositionally biased region" description="Basic and acidic residues" evidence="1">
    <location>
        <begin position="41"/>
        <end position="61"/>
    </location>
</feature>
<protein>
    <submittedName>
        <fullName evidence="2">Uncharacterized protein</fullName>
    </submittedName>
</protein>
<comment type="caution">
    <text evidence="2">The sequence shown here is derived from an EMBL/GenBank/DDBJ whole genome shotgun (WGS) entry which is preliminary data.</text>
</comment>